<dbReference type="AlphaFoldDB" id="A0A147B7X8"/>
<dbReference type="InterPro" id="IPR051333">
    <property type="entry name" value="CLIP_Serine_Protease"/>
</dbReference>
<dbReference type="EMBL" id="GEIB01001348">
    <property type="protein sequence ID" value="JAR86857.1"/>
    <property type="molecule type" value="Transcribed_RNA"/>
</dbReference>
<dbReference type="Pfam" id="PF00089">
    <property type="entry name" value="Trypsin"/>
    <property type="match status" value="1"/>
</dbReference>
<evidence type="ECO:0000259" key="1">
    <source>
        <dbReference type="PROSITE" id="PS50240"/>
    </source>
</evidence>
<dbReference type="PANTHER" id="PTHR24260:SF136">
    <property type="entry name" value="GH08193P-RELATED"/>
    <property type="match status" value="1"/>
</dbReference>
<keyword evidence="2" id="KW-0378">Hydrolase</keyword>
<accession>A0A147B7X8</accession>
<feature type="domain" description="Peptidase S1" evidence="1">
    <location>
        <begin position="1"/>
        <end position="137"/>
    </location>
</feature>
<evidence type="ECO:0000313" key="2">
    <source>
        <dbReference type="EMBL" id="JAR86857.1"/>
    </source>
</evidence>
<keyword evidence="2" id="KW-0645">Protease</keyword>
<dbReference type="SUPFAM" id="SSF50494">
    <property type="entry name" value="Trypsin-like serine proteases"/>
    <property type="match status" value="1"/>
</dbReference>
<dbReference type="InterPro" id="IPR001254">
    <property type="entry name" value="Trypsin_dom"/>
</dbReference>
<dbReference type="GO" id="GO:0004252">
    <property type="term" value="F:serine-type endopeptidase activity"/>
    <property type="evidence" value="ECO:0007669"/>
    <property type="project" value="InterPro"/>
</dbReference>
<dbReference type="GO" id="GO:0006508">
    <property type="term" value="P:proteolysis"/>
    <property type="evidence" value="ECO:0007669"/>
    <property type="project" value="UniProtKB-KW"/>
</dbReference>
<reference evidence="2" key="1">
    <citation type="submission" date="2016-03" db="EMBL/GenBank/DDBJ databases">
        <title>Gut transcriptome analysis on engorged females of Ornithodoros mimon (Acari: Argasidae) and phylogenetic inferences of soft ticks.</title>
        <authorList>
            <person name="Landulfo G.A."/>
            <person name="Giovanni D."/>
            <person name="Carvalho E."/>
            <person name="Junqueira-de-Azevedo I."/>
            <person name="Patane J."/>
            <person name="Mendoca R."/>
            <person name="Barros-Battesti D."/>
        </authorList>
    </citation>
    <scope>NUCLEOTIDE SEQUENCE</scope>
    <source>
        <strain evidence="2">Females</strain>
        <tissue evidence="2">Gut</tissue>
    </source>
</reference>
<protein>
    <submittedName>
        <fullName evidence="2">Serine protease 14</fullName>
    </submittedName>
</protein>
<proteinExistence type="predicted"/>
<organism evidence="2">
    <name type="scientific">Alectorobius mimon</name>
    <dbReference type="NCBI Taxonomy" id="360319"/>
    <lineage>
        <taxon>Eukaryota</taxon>
        <taxon>Metazoa</taxon>
        <taxon>Ecdysozoa</taxon>
        <taxon>Arthropoda</taxon>
        <taxon>Chelicerata</taxon>
        <taxon>Arachnida</taxon>
        <taxon>Acari</taxon>
        <taxon>Parasitiformes</taxon>
        <taxon>Ixodida</taxon>
        <taxon>Ixodoidea</taxon>
        <taxon>Argasidae</taxon>
        <taxon>Ornithodorinae</taxon>
        <taxon>Alectorobius</taxon>
    </lineage>
</organism>
<dbReference type="PROSITE" id="PS50240">
    <property type="entry name" value="TRYPSIN_DOM"/>
    <property type="match status" value="1"/>
</dbReference>
<dbReference type="InterPro" id="IPR009003">
    <property type="entry name" value="Peptidase_S1_PA"/>
</dbReference>
<dbReference type="Gene3D" id="2.40.10.10">
    <property type="entry name" value="Trypsin-like serine proteases"/>
    <property type="match status" value="1"/>
</dbReference>
<name>A0A147B7X8_9ACAR</name>
<dbReference type="InterPro" id="IPR043504">
    <property type="entry name" value="Peptidase_S1_PA_chymotrypsin"/>
</dbReference>
<dbReference type="PANTHER" id="PTHR24260">
    <property type="match status" value="1"/>
</dbReference>
<sequence length="137" mass="15295">TDAWDSSSLSQVLMQAEMEVLSPERCSRDFRPPDGPAEDYDICTKGVHGNVCKHDSGGPLVRKSADGRWVLHGVLYLGPRICTSPDRALVFMSTAAMEPWLREYERVEGNPDELAAFCDMAPNVARLFGDDIRHWIS</sequence>
<feature type="non-terminal residue" evidence="2">
    <location>
        <position position="1"/>
    </location>
</feature>